<keyword evidence="3" id="KW-1185">Reference proteome</keyword>
<reference evidence="2 3" key="1">
    <citation type="submission" date="2018-11" db="EMBL/GenBank/DDBJ databases">
        <authorList>
            <consortium name="Pathogen Informatics"/>
        </authorList>
    </citation>
    <scope>NUCLEOTIDE SEQUENCE [LARGE SCALE GENOMIC DNA]</scope>
</reference>
<dbReference type="InterPro" id="IPR036691">
    <property type="entry name" value="Endo/exonu/phosph_ase_sf"/>
</dbReference>
<dbReference type="Gene3D" id="3.60.10.10">
    <property type="entry name" value="Endonuclease/exonuclease/phosphatase"/>
    <property type="match status" value="1"/>
</dbReference>
<evidence type="ECO:0000313" key="4">
    <source>
        <dbReference type="WBParaSite" id="HPBE_0001889201-mRNA-1"/>
    </source>
</evidence>
<accession>A0A3P8ARU6</accession>
<dbReference type="AlphaFoldDB" id="A0A183GA73"/>
<dbReference type="InterPro" id="IPR027124">
    <property type="entry name" value="Swc5/CFDP1/2"/>
</dbReference>
<dbReference type="WBParaSite" id="HPBE_0001889201-mRNA-1">
    <property type="protein sequence ID" value="HPBE_0001889201-mRNA-1"/>
    <property type="gene ID" value="HPBE_0001889201"/>
</dbReference>
<evidence type="ECO:0000313" key="3">
    <source>
        <dbReference type="Proteomes" id="UP000050761"/>
    </source>
</evidence>
<dbReference type="PANTHER" id="PTHR23227">
    <property type="entry name" value="BUCENTAUR RELATED"/>
    <property type="match status" value="1"/>
</dbReference>
<name>A0A183GA73_HELPZ</name>
<organism evidence="3 4">
    <name type="scientific">Heligmosomoides polygyrus</name>
    <name type="common">Parasitic roundworm</name>
    <dbReference type="NCBI Taxonomy" id="6339"/>
    <lineage>
        <taxon>Eukaryota</taxon>
        <taxon>Metazoa</taxon>
        <taxon>Ecdysozoa</taxon>
        <taxon>Nematoda</taxon>
        <taxon>Chromadorea</taxon>
        <taxon>Rhabditida</taxon>
        <taxon>Rhabditina</taxon>
        <taxon>Rhabditomorpha</taxon>
        <taxon>Strongyloidea</taxon>
        <taxon>Heligmosomidae</taxon>
        <taxon>Heligmosomoides</taxon>
    </lineage>
</organism>
<dbReference type="Proteomes" id="UP000050761">
    <property type="component" value="Unassembled WGS sequence"/>
</dbReference>
<evidence type="ECO:0000259" key="1">
    <source>
        <dbReference type="Pfam" id="PF03372"/>
    </source>
</evidence>
<reference evidence="4" key="2">
    <citation type="submission" date="2019-09" db="UniProtKB">
        <authorList>
            <consortium name="WormBaseParasite"/>
        </authorList>
    </citation>
    <scope>IDENTIFICATION</scope>
</reference>
<dbReference type="GO" id="GO:0003824">
    <property type="term" value="F:catalytic activity"/>
    <property type="evidence" value="ECO:0007669"/>
    <property type="project" value="InterPro"/>
</dbReference>
<gene>
    <name evidence="2" type="ORF">HPBE_LOCUS18891</name>
</gene>
<evidence type="ECO:0000313" key="2">
    <source>
        <dbReference type="EMBL" id="VDP13261.1"/>
    </source>
</evidence>
<proteinExistence type="predicted"/>
<dbReference type="InterPro" id="IPR005135">
    <property type="entry name" value="Endo/exonuclease/phosphatase"/>
</dbReference>
<dbReference type="OrthoDB" id="418748at2759"/>
<dbReference type="Pfam" id="PF03372">
    <property type="entry name" value="Exo_endo_phos"/>
    <property type="match status" value="1"/>
</dbReference>
<dbReference type="SUPFAM" id="SSF56219">
    <property type="entry name" value="DNase I-like"/>
    <property type="match status" value="1"/>
</dbReference>
<dbReference type="CDD" id="cd09076">
    <property type="entry name" value="L1-EN"/>
    <property type="match status" value="1"/>
</dbReference>
<protein>
    <submittedName>
        <fullName evidence="4">Endo/exonuclease/phosphatase domain-containing protein</fullName>
    </submittedName>
</protein>
<dbReference type="EMBL" id="UZAH01030982">
    <property type="protein sequence ID" value="VDP13261.1"/>
    <property type="molecule type" value="Genomic_DNA"/>
</dbReference>
<accession>A0A183GA73</accession>
<sequence length="287" mass="32487">MTGRSSEVADLMKRRRVEVVCLQETRWKGAKANEIGEGVKLFYNGEDTKRNGVRIAVAESLKDSVAAVQRISDRIMSLRLDTKEGYWTVMSVYTPQTGCTEHYKDEFYLALEEAIRSVPEGDYLSVAGDMNGHVGSRRRGVERVHGGKGVGMVNPDGERIIDLAVAHDLVIYSTFFAKRESQKVTYASGGRRAEVDHILVRRPNLKTVRDVKVLPGEEVASQHRRLVADLNIPLPSKSKIRTEHRIRRWRLRGTERNELRRAVLETGLPDPTGPVNETWRRVTQTIL</sequence>
<dbReference type="PANTHER" id="PTHR23227:SF83">
    <property type="entry name" value="ENDONUCLEASE_EXONUCLEASE_PHOSPHATASE DOMAIN-CONTAINING PROTEIN"/>
    <property type="match status" value="1"/>
</dbReference>
<feature type="domain" description="Endonuclease/exonuclease/phosphatase" evidence="1">
    <location>
        <begin position="4"/>
        <end position="215"/>
    </location>
</feature>